<proteinExistence type="predicted"/>
<name>A0A369JCV7_HYPMA</name>
<dbReference type="EMBL" id="LUEZ02000083">
    <property type="protein sequence ID" value="RDB19162.1"/>
    <property type="molecule type" value="Genomic_DNA"/>
</dbReference>
<comment type="caution">
    <text evidence="1">The sequence shown here is derived from an EMBL/GenBank/DDBJ whole genome shotgun (WGS) entry which is preliminary data.</text>
</comment>
<evidence type="ECO:0000313" key="2">
    <source>
        <dbReference type="Proteomes" id="UP000076154"/>
    </source>
</evidence>
<dbReference type="OrthoDB" id="3069827at2759"/>
<accession>A0A369JCV7</accession>
<keyword evidence="2" id="KW-1185">Reference proteome</keyword>
<protein>
    <submittedName>
        <fullName evidence="1">Uncharacterized protein</fullName>
    </submittedName>
</protein>
<dbReference type="AlphaFoldDB" id="A0A369JCV7"/>
<dbReference type="InParanoid" id="A0A369JCV7"/>
<sequence length="279" mass="31358">MFLILNFCDWPTLVAVSHVDRAGRNRVRKLVYWKIKQVLCCYLADEYLAPFLATINTFSAYILGAVPWAIMANNHTRSSPRWPNNMHIATPVNTLELWVPTLLSMGYKQQFVASCGQYVATIRKLVRRIGAFMNRKQGTTIILLESRSESSLQVVLSGQKTSDMCILTPSRLFSFYPALQKRNEAILCRPLPRSIRKTWWCPDVVSFPPKRSCGIACPTLVRSTRGLEGVGEFAWGGLANEMDVAGNMGSSAEFASADLKWKFGYECHNPLCSSYVSGR</sequence>
<gene>
    <name evidence="1" type="ORF">Hypma_014206</name>
</gene>
<reference evidence="1" key="1">
    <citation type="submission" date="2018-04" db="EMBL/GenBank/DDBJ databases">
        <title>Whole genome sequencing of Hypsizygus marmoreus.</title>
        <authorList>
            <person name="Choi I.-G."/>
            <person name="Min B."/>
            <person name="Kim J.-G."/>
            <person name="Kim S."/>
            <person name="Oh Y.-L."/>
            <person name="Kong W.-S."/>
            <person name="Park H."/>
            <person name="Jeong J."/>
            <person name="Song E.-S."/>
        </authorList>
    </citation>
    <scope>NUCLEOTIDE SEQUENCE [LARGE SCALE GENOMIC DNA]</scope>
    <source>
        <strain evidence="1">51987-8</strain>
    </source>
</reference>
<dbReference type="Proteomes" id="UP000076154">
    <property type="component" value="Unassembled WGS sequence"/>
</dbReference>
<organism evidence="1 2">
    <name type="scientific">Hypsizygus marmoreus</name>
    <name type="common">White beech mushroom</name>
    <name type="synonym">Agaricus marmoreus</name>
    <dbReference type="NCBI Taxonomy" id="39966"/>
    <lineage>
        <taxon>Eukaryota</taxon>
        <taxon>Fungi</taxon>
        <taxon>Dikarya</taxon>
        <taxon>Basidiomycota</taxon>
        <taxon>Agaricomycotina</taxon>
        <taxon>Agaricomycetes</taxon>
        <taxon>Agaricomycetidae</taxon>
        <taxon>Agaricales</taxon>
        <taxon>Tricholomatineae</taxon>
        <taxon>Lyophyllaceae</taxon>
        <taxon>Hypsizygus</taxon>
    </lineage>
</organism>
<evidence type="ECO:0000313" key="1">
    <source>
        <dbReference type="EMBL" id="RDB19162.1"/>
    </source>
</evidence>